<keyword evidence="3" id="KW-1185">Reference proteome</keyword>
<protein>
    <submittedName>
        <fullName evidence="2">Uncharacterized protein</fullName>
    </submittedName>
</protein>
<proteinExistence type="predicted"/>
<feature type="transmembrane region" description="Helical" evidence="1">
    <location>
        <begin position="36"/>
        <end position="63"/>
    </location>
</feature>
<sequence length="145" mass="17809">MEKIKEIFRHFILSELVSIFFTFIFGFFLINKDPLWLFFFIVCSYVFYISKWNLLLTLIFYYINQNISKIISVISILVLLFITVYLFYNRNYYESLSLDKYPHSFMRANIEKILIFLCLVISHLLVKFDYIIWAKMKRFKKNIKR</sequence>
<feature type="transmembrane region" description="Helical" evidence="1">
    <location>
        <begin position="70"/>
        <end position="88"/>
    </location>
</feature>
<evidence type="ECO:0000313" key="2">
    <source>
        <dbReference type="EMBL" id="SEQ29462.1"/>
    </source>
</evidence>
<keyword evidence="1" id="KW-0472">Membrane</keyword>
<name>A0A1H9EUZ8_FLAFI</name>
<keyword evidence="1" id="KW-0812">Transmembrane</keyword>
<dbReference type="EMBL" id="FOFZ01000002">
    <property type="protein sequence ID" value="SEQ29462.1"/>
    <property type="molecule type" value="Genomic_DNA"/>
</dbReference>
<organism evidence="2 3">
    <name type="scientific">Flavobacterium frigoris</name>
    <dbReference type="NCBI Taxonomy" id="229204"/>
    <lineage>
        <taxon>Bacteria</taxon>
        <taxon>Pseudomonadati</taxon>
        <taxon>Bacteroidota</taxon>
        <taxon>Flavobacteriia</taxon>
        <taxon>Flavobacteriales</taxon>
        <taxon>Flavobacteriaceae</taxon>
        <taxon>Flavobacterium</taxon>
    </lineage>
</organism>
<feature type="transmembrane region" description="Helical" evidence="1">
    <location>
        <begin position="12"/>
        <end position="30"/>
    </location>
</feature>
<gene>
    <name evidence="2" type="ORF">SAMN05444355_1023</name>
</gene>
<evidence type="ECO:0000256" key="1">
    <source>
        <dbReference type="SAM" id="Phobius"/>
    </source>
</evidence>
<dbReference type="AlphaFoldDB" id="A0A1H9EUZ8"/>
<evidence type="ECO:0000313" key="3">
    <source>
        <dbReference type="Proteomes" id="UP000183658"/>
    </source>
</evidence>
<accession>A0A1H9EUZ8</accession>
<feature type="transmembrane region" description="Helical" evidence="1">
    <location>
        <begin position="113"/>
        <end position="134"/>
    </location>
</feature>
<reference evidence="3" key="1">
    <citation type="submission" date="2016-10" db="EMBL/GenBank/DDBJ databases">
        <authorList>
            <person name="Varghese N."/>
            <person name="Submissions S."/>
        </authorList>
    </citation>
    <scope>NUCLEOTIDE SEQUENCE [LARGE SCALE GENOMIC DNA]</scope>
    <source>
        <strain evidence="3">DSM 15719</strain>
    </source>
</reference>
<keyword evidence="1" id="KW-1133">Transmembrane helix</keyword>
<dbReference type="Proteomes" id="UP000183658">
    <property type="component" value="Unassembled WGS sequence"/>
</dbReference>